<feature type="domain" description="CHAT" evidence="3">
    <location>
        <begin position="938"/>
        <end position="1152"/>
    </location>
</feature>
<organism evidence="4 5">
    <name type="scientific">Branchiostoma floridae</name>
    <name type="common">Florida lancelet</name>
    <name type="synonym">Amphioxus</name>
    <dbReference type="NCBI Taxonomy" id="7739"/>
    <lineage>
        <taxon>Eukaryota</taxon>
        <taxon>Metazoa</taxon>
        <taxon>Chordata</taxon>
        <taxon>Cephalochordata</taxon>
        <taxon>Leptocardii</taxon>
        <taxon>Amphioxiformes</taxon>
        <taxon>Branchiostomatidae</taxon>
        <taxon>Branchiostoma</taxon>
    </lineage>
</organism>
<dbReference type="RefSeq" id="XP_035685486.1">
    <property type="nucleotide sequence ID" value="XM_035829593.1"/>
</dbReference>
<feature type="compositionally biased region" description="Polar residues" evidence="2">
    <location>
        <begin position="24"/>
        <end position="34"/>
    </location>
</feature>
<dbReference type="Gene3D" id="1.25.40.10">
    <property type="entry name" value="Tetratricopeptide repeat domain"/>
    <property type="match status" value="3"/>
</dbReference>
<evidence type="ECO:0000256" key="1">
    <source>
        <dbReference type="PROSITE-ProRule" id="PRU00339"/>
    </source>
</evidence>
<proteinExistence type="predicted"/>
<protein>
    <submittedName>
        <fullName evidence="5">Tetratricopeptide repeat protein 28-like isoform X2</fullName>
    </submittedName>
</protein>
<gene>
    <name evidence="5" type="primary">LOC118422077</name>
</gene>
<feature type="compositionally biased region" description="Basic and acidic residues" evidence="2">
    <location>
        <begin position="1"/>
        <end position="22"/>
    </location>
</feature>
<dbReference type="OrthoDB" id="5951504at2759"/>
<dbReference type="InterPro" id="IPR011990">
    <property type="entry name" value="TPR-like_helical_dom_sf"/>
</dbReference>
<dbReference type="Pfam" id="PF13181">
    <property type="entry name" value="TPR_8"/>
    <property type="match status" value="1"/>
</dbReference>
<dbReference type="InterPro" id="IPR024983">
    <property type="entry name" value="CHAT_dom"/>
</dbReference>
<feature type="domain" description="CHAT" evidence="3">
    <location>
        <begin position="767"/>
        <end position="832"/>
    </location>
</feature>
<reference evidence="4" key="1">
    <citation type="journal article" date="2020" name="Nat. Ecol. Evol.">
        <title>Deeply conserved synteny resolves early events in vertebrate evolution.</title>
        <authorList>
            <person name="Simakov O."/>
            <person name="Marletaz F."/>
            <person name="Yue J.X."/>
            <person name="O'Connell B."/>
            <person name="Jenkins J."/>
            <person name="Brandt A."/>
            <person name="Calef R."/>
            <person name="Tung C.H."/>
            <person name="Huang T.K."/>
            <person name="Schmutz J."/>
            <person name="Satoh N."/>
            <person name="Yu J.K."/>
            <person name="Putnam N.H."/>
            <person name="Green R.E."/>
            <person name="Rokhsar D.S."/>
        </authorList>
    </citation>
    <scope>NUCLEOTIDE SEQUENCE [LARGE SCALE GENOMIC DNA]</scope>
    <source>
        <strain evidence="4">S238N-H82</strain>
    </source>
</reference>
<dbReference type="PANTHER" id="PTHR10098:SF108">
    <property type="entry name" value="TETRATRICOPEPTIDE REPEAT PROTEIN 28"/>
    <property type="match status" value="1"/>
</dbReference>
<dbReference type="PANTHER" id="PTHR10098">
    <property type="entry name" value="RAPSYN-RELATED"/>
    <property type="match status" value="1"/>
</dbReference>
<feature type="repeat" description="TPR" evidence="1">
    <location>
        <begin position="483"/>
        <end position="516"/>
    </location>
</feature>
<keyword evidence="4" id="KW-1185">Reference proteome</keyword>
<dbReference type="PROSITE" id="PS50005">
    <property type="entry name" value="TPR"/>
    <property type="match status" value="2"/>
</dbReference>
<feature type="repeat" description="TPR" evidence="1">
    <location>
        <begin position="127"/>
        <end position="160"/>
    </location>
</feature>
<dbReference type="SUPFAM" id="SSF48452">
    <property type="entry name" value="TPR-like"/>
    <property type="match status" value="3"/>
</dbReference>
<dbReference type="Proteomes" id="UP000001554">
    <property type="component" value="Chromosome 8"/>
</dbReference>
<keyword evidence="1" id="KW-0802">TPR repeat</keyword>
<dbReference type="Pfam" id="PF12770">
    <property type="entry name" value="CHAT"/>
    <property type="match status" value="2"/>
</dbReference>
<feature type="region of interest" description="Disordered" evidence="2">
    <location>
        <begin position="1"/>
        <end position="49"/>
    </location>
</feature>
<name>A0A9J7N0M1_BRAFL</name>
<dbReference type="Pfam" id="PF13424">
    <property type="entry name" value="TPR_12"/>
    <property type="match status" value="1"/>
</dbReference>
<evidence type="ECO:0000313" key="4">
    <source>
        <dbReference type="Proteomes" id="UP000001554"/>
    </source>
</evidence>
<dbReference type="InterPro" id="IPR019734">
    <property type="entry name" value="TPR_rpt"/>
</dbReference>
<reference evidence="5" key="2">
    <citation type="submission" date="2025-08" db="UniProtKB">
        <authorList>
            <consortium name="RefSeq"/>
        </authorList>
    </citation>
    <scope>IDENTIFICATION</scope>
    <source>
        <strain evidence="5">S238N-H82</strain>
        <tissue evidence="5">Testes</tissue>
    </source>
</reference>
<evidence type="ECO:0000313" key="5">
    <source>
        <dbReference type="RefSeq" id="XP_035685486.1"/>
    </source>
</evidence>
<evidence type="ECO:0000256" key="2">
    <source>
        <dbReference type="SAM" id="MobiDB-lite"/>
    </source>
</evidence>
<dbReference type="GeneID" id="118422077"/>
<sequence length="1596" mass="179522">MERGHGDSAARRKARSKTDRKSKSQPSGQPTSNDSTAPHTSSSTSAVSAISEDDKESKILLLQAEGDAAFHSREYHQAVDLYSKALDLQSDVYEIRACRTAAYIQLEDYRNAEADAQQLISFKPKLPQNYYLLAISQAHQDRHEEALGSFLQCMDLDPEHRDQLMEYVVSMAAHVCRLGDSSVHKFMEMKPVAALHELGQTLHYCGLPALCVQMLESALRIPTEDTDIVTKVYLSLGDAHTAVRQGSKAKFFYEQCLSAALKADNVVLETKAYVNLASLCEQEGQVYEAIMYYIRLLTVGDDIRASLDDEKRFRDYWSTELERGIHLNLSIAYKKIRQFSRALHHGKDYMQLIESSNQPELMKQAHYHMATLYEAGQDYKQALAQYNLFLSFCKEAEDEASTALAHGCLGNLYASVCDYKQALLHHEEQLDLMEKEDNEGAQMMAHLHLAEVLIKTEEFEDARVHLQESLQLSRELDQPELECRTLLKLGDLFSEQGRHQHALYYYEQAQTLVEDEDQPDLHTICQFHVAHMSQFSTSLKELETARRTFEELIPIYEDQARRCDEEEVQLPEDLGRSLQLAYDGMLSSLSKLGNTDQALEYTECHRRQNLLWTLNVRPQIPDCSKLFEDPGSLANLVGRFDPLKIQQLFDIVNVTNKTVLYYSVVNDSLLLWVLQPGKGVARFYKSSTKENFVEKCRGCIALIRKVEGQSSPCYDIENRSLPRKKAEVYEVKKANLRASQSKKEFRKELEEEVEESSKKMDPPRMPFKELYNVLIAPVEDLLSALPLHSDLVIIPDKDLLQVPFDLLKDFKQRCLCERFQITIVSCLYVLEVAFVGIQSVRKPGAASTRPQDKSLIMATASTGSIMVTKTRGDQSTITYTRSKDPGKGLLEIPSTREGRPDLEREGLKRMKLLNTINKLVTKTSTGQQITTSASFVTEFRQLSGQDYTLVVGNPTLPQVSLFGRTWKPFQQLNMADKEASKVADYLGTEALTGEEATKEMVMAILPAATVVHIATFGSWEEGILALSPNPDHLQDGPPAQNKYILTADDILNQKVSAKLVVLSGCHGDDFSRTLDLQMKLPTCLLAAGAKCVLTQMWPVPNIVSSLFYHHFYQALQKNARVTHAMKVAKDKVKADDRFSAPVYWCTFVLIGQDVEVDLGQIKRAMLDQTMDKVEDVEDLLNPKPLTPEAASKETLLYRLQACVSVLLSHSREHPDTVPTLLQMIGDAIDLLDATEYRQPPVRLPDHVVATPGALPLLSLLGFDFQPRGAHVEQPYILFPHWNQGKLLLPSYESLTAAIDIISNHQCTQCISEILPTTEDILCQLIDMLSLTLHSPELQLRVGDTGVQPLWARGSATRRLLSALGFLQVGPLLVFNKVASNRVLLTATLHMLCAMSVTKSSGTVHKLDVSQLATSQLTTAMTRETSMVTPAIGAKVLPSLRPVLLPRNQLNVSATWMSEKEKPSAVRHKLQLSQQLQGIQADYRRYMSRTVQWHSELLTAQANESLAQIGKVPPNPDKVKVIAGATPSMERTPVDLEPTLDLEGVEQRRDYSNYVLHRRCENIADLHRDSLRKLYLPFLETERKTKGLGTRGKNTQS</sequence>
<evidence type="ECO:0000259" key="3">
    <source>
        <dbReference type="Pfam" id="PF12770"/>
    </source>
</evidence>
<accession>A0A9J7N0M1</accession>
<dbReference type="SMART" id="SM00028">
    <property type="entry name" value="TPR"/>
    <property type="match status" value="10"/>
</dbReference>
<feature type="compositionally biased region" description="Low complexity" evidence="2">
    <location>
        <begin position="35"/>
        <end position="49"/>
    </location>
</feature>